<protein>
    <submittedName>
        <fullName evidence="3">Uncharacterized protein</fullName>
    </submittedName>
</protein>
<feature type="region of interest" description="Disordered" evidence="1">
    <location>
        <begin position="73"/>
        <end position="134"/>
    </location>
</feature>
<accession>A0A8W8KDN3</accession>
<dbReference type="Proteomes" id="UP000005408">
    <property type="component" value="Unassembled WGS sequence"/>
</dbReference>
<dbReference type="EnsemblMetazoa" id="G23053.1">
    <property type="protein sequence ID" value="G23053.1:cds"/>
    <property type="gene ID" value="G23053"/>
</dbReference>
<dbReference type="AlphaFoldDB" id="A0A8W8KDN3"/>
<evidence type="ECO:0000256" key="1">
    <source>
        <dbReference type="SAM" id="MobiDB-lite"/>
    </source>
</evidence>
<name>A0A8W8KDN3_MAGGI</name>
<feature type="compositionally biased region" description="Low complexity" evidence="1">
    <location>
        <begin position="125"/>
        <end position="134"/>
    </location>
</feature>
<feature type="chain" id="PRO_5042431259" evidence="2">
    <location>
        <begin position="19"/>
        <end position="153"/>
    </location>
</feature>
<feature type="signal peptide" evidence="2">
    <location>
        <begin position="1"/>
        <end position="18"/>
    </location>
</feature>
<feature type="compositionally biased region" description="Polar residues" evidence="1">
    <location>
        <begin position="76"/>
        <end position="92"/>
    </location>
</feature>
<dbReference type="EnsemblMetazoa" id="G23053.2">
    <property type="protein sequence ID" value="G23053.2:cds"/>
    <property type="gene ID" value="G23053"/>
</dbReference>
<evidence type="ECO:0000313" key="3">
    <source>
        <dbReference type="EnsemblMetazoa" id="G23053.2:cds"/>
    </source>
</evidence>
<evidence type="ECO:0000256" key="2">
    <source>
        <dbReference type="SAM" id="SignalP"/>
    </source>
</evidence>
<evidence type="ECO:0000313" key="4">
    <source>
        <dbReference type="Proteomes" id="UP000005408"/>
    </source>
</evidence>
<keyword evidence="4" id="KW-1185">Reference proteome</keyword>
<reference evidence="3" key="1">
    <citation type="submission" date="2022-08" db="UniProtKB">
        <authorList>
            <consortium name="EnsemblMetazoa"/>
        </authorList>
    </citation>
    <scope>IDENTIFICATION</scope>
    <source>
        <strain evidence="3">05x7-T-G4-1.051#20</strain>
    </source>
</reference>
<feature type="compositionally biased region" description="Low complexity" evidence="1">
    <location>
        <begin position="96"/>
        <end position="107"/>
    </location>
</feature>
<organism evidence="3 4">
    <name type="scientific">Magallana gigas</name>
    <name type="common">Pacific oyster</name>
    <name type="synonym">Crassostrea gigas</name>
    <dbReference type="NCBI Taxonomy" id="29159"/>
    <lineage>
        <taxon>Eukaryota</taxon>
        <taxon>Metazoa</taxon>
        <taxon>Spiralia</taxon>
        <taxon>Lophotrochozoa</taxon>
        <taxon>Mollusca</taxon>
        <taxon>Bivalvia</taxon>
        <taxon>Autobranchia</taxon>
        <taxon>Pteriomorphia</taxon>
        <taxon>Ostreida</taxon>
        <taxon>Ostreoidea</taxon>
        <taxon>Ostreidae</taxon>
        <taxon>Magallana</taxon>
    </lineage>
</organism>
<sequence>MKSIIALVILTVINRALGATFSLQLCHSHCNIGEVDCILRCPHIFCEQECTRAEEQCIRLCDGTYTTTLTQGWTTQPHSHTKSTTDAPTTKETLAPTTSTPQSVTTQMLTPSGDLKPTPKPHHPPTTTLTTQETPEIYETTIEQDKSGVVIIG</sequence>
<keyword evidence="2" id="KW-0732">Signal</keyword>
<proteinExistence type="predicted"/>